<comment type="caution">
    <text evidence="1">The sequence shown here is derived from an EMBL/GenBank/DDBJ whole genome shotgun (WGS) entry which is preliminary data.</text>
</comment>
<accession>A0A511M878</accession>
<proteinExistence type="predicted"/>
<dbReference type="Proteomes" id="UP000321424">
    <property type="component" value="Unassembled WGS sequence"/>
</dbReference>
<name>A0A511M878_9NOCA</name>
<dbReference type="AlphaFoldDB" id="A0A511M878"/>
<gene>
    <name evidence="1" type="ORF">NN4_04250</name>
</gene>
<evidence type="ECO:0000313" key="2">
    <source>
        <dbReference type="Proteomes" id="UP000321424"/>
    </source>
</evidence>
<reference evidence="1 2" key="1">
    <citation type="submission" date="2019-07" db="EMBL/GenBank/DDBJ databases">
        <title>Whole genome shotgun sequence of Nocardia ninae NBRC 108245.</title>
        <authorList>
            <person name="Hosoyama A."/>
            <person name="Uohara A."/>
            <person name="Ohji S."/>
            <person name="Ichikawa N."/>
        </authorList>
    </citation>
    <scope>NUCLEOTIDE SEQUENCE [LARGE SCALE GENOMIC DNA]</scope>
    <source>
        <strain evidence="1 2">NBRC 108245</strain>
    </source>
</reference>
<sequence>MKEEAAPKISWIVDFPSYRPSKDSLARIIDADGGRDEAENSYYEVFADPSYVRREAAERRFRGQYLRRLRRLANRDRVLRRGTTRPE</sequence>
<protein>
    <submittedName>
        <fullName evidence="1">Uncharacterized protein</fullName>
    </submittedName>
</protein>
<evidence type="ECO:0000313" key="1">
    <source>
        <dbReference type="EMBL" id="GEM35906.1"/>
    </source>
</evidence>
<keyword evidence="2" id="KW-1185">Reference proteome</keyword>
<dbReference type="EMBL" id="BJXA01000002">
    <property type="protein sequence ID" value="GEM35906.1"/>
    <property type="molecule type" value="Genomic_DNA"/>
</dbReference>
<organism evidence="1 2">
    <name type="scientific">Nocardia ninae NBRC 108245</name>
    <dbReference type="NCBI Taxonomy" id="1210091"/>
    <lineage>
        <taxon>Bacteria</taxon>
        <taxon>Bacillati</taxon>
        <taxon>Actinomycetota</taxon>
        <taxon>Actinomycetes</taxon>
        <taxon>Mycobacteriales</taxon>
        <taxon>Nocardiaceae</taxon>
        <taxon>Nocardia</taxon>
    </lineage>
</organism>